<dbReference type="InterPro" id="IPR044785">
    <property type="entry name" value="RopGAP1-5"/>
</dbReference>
<evidence type="ECO:0000313" key="6">
    <source>
        <dbReference type="Proteomes" id="UP000604825"/>
    </source>
</evidence>
<dbReference type="PANTHER" id="PTHR23177:SF82">
    <property type="entry name" value="OS04G0577200 PROTEIN"/>
    <property type="match status" value="1"/>
</dbReference>
<gene>
    <name evidence="5" type="ORF">NCGR_LOCUS45954</name>
</gene>
<proteinExistence type="predicted"/>
<dbReference type="Gene3D" id="3.90.810.10">
    <property type="entry name" value="CRIB domain"/>
    <property type="match status" value="1"/>
</dbReference>
<dbReference type="InterPro" id="IPR000198">
    <property type="entry name" value="RhoGAP_dom"/>
</dbReference>
<dbReference type="CDD" id="cd00132">
    <property type="entry name" value="CRIB"/>
    <property type="match status" value="1"/>
</dbReference>
<evidence type="ECO:0000313" key="5">
    <source>
        <dbReference type="EMBL" id="CAD6262616.1"/>
    </source>
</evidence>
<dbReference type="PANTHER" id="PTHR23177">
    <property type="entry name" value="MKIAA1688 PROTEIN"/>
    <property type="match status" value="1"/>
</dbReference>
<dbReference type="PROSITE" id="PS50108">
    <property type="entry name" value="CRIB"/>
    <property type="match status" value="1"/>
</dbReference>
<dbReference type="InterPro" id="IPR000095">
    <property type="entry name" value="CRIB_dom"/>
</dbReference>
<dbReference type="InterPro" id="IPR008936">
    <property type="entry name" value="Rho_GTPase_activation_prot"/>
</dbReference>
<evidence type="ECO:0000256" key="2">
    <source>
        <dbReference type="SAM" id="MobiDB-lite"/>
    </source>
</evidence>
<dbReference type="CDD" id="cd00159">
    <property type="entry name" value="RhoGAP"/>
    <property type="match status" value="1"/>
</dbReference>
<evidence type="ECO:0000259" key="3">
    <source>
        <dbReference type="PROSITE" id="PS50108"/>
    </source>
</evidence>
<dbReference type="GO" id="GO:0005096">
    <property type="term" value="F:GTPase activator activity"/>
    <property type="evidence" value="ECO:0007669"/>
    <property type="project" value="UniProtKB-KW"/>
</dbReference>
<feature type="compositionally biased region" description="Low complexity" evidence="2">
    <location>
        <begin position="411"/>
        <end position="420"/>
    </location>
</feature>
<protein>
    <submittedName>
        <fullName evidence="5">Uncharacterized protein</fullName>
    </submittedName>
</protein>
<evidence type="ECO:0000256" key="1">
    <source>
        <dbReference type="ARBA" id="ARBA00022468"/>
    </source>
</evidence>
<sequence>MAPFQMRFGLQISPARSDDAEEEEEEEEDEEEYDEMESQGTASPPMILRAGRGGGGGGGGGGLVGAVVGALRRSLVMCSAGAVGVDDDDEDGSEDEGIEIGRPTDVRHVSHVTFDRFGGFLGLPADLEPDVPRRTPSASVSVFGVSPTSLQCSYDQRGNSVPTILLMMQRKLYAHEGLKIEGIFRINAENSQEVYVRDQLNSGMVPDEVDLHCLAGLIKAWFRELPSGVLDALTPEQVMHCNKEEECALLASILPPVEAALLDWAINLMADVVEQENYNKMNARNIAMVFAPNMTQMADPLTALIHAVQVMNFLKTLIMKTLKERKEKDGALQAWQSCSGSPNDQDEHQMSEHLEKPLVLSSQKEFDFPMIDRDTPVQVLGAEKALHHDSQICSDEPKKFGIGMDHKKSQSDVSSLGSDSNNRFNSSGREFGNRNGEGLFDRFSFRKGVERLCRHPVFQLSRSMKKSADVVVFDAPREARQAWV</sequence>
<dbReference type="Pfam" id="PF00620">
    <property type="entry name" value="RhoGAP"/>
    <property type="match status" value="1"/>
</dbReference>
<feature type="domain" description="Rho-GAP" evidence="4">
    <location>
        <begin position="148"/>
        <end position="326"/>
    </location>
</feature>
<name>A0A811R0N4_9POAL</name>
<dbReference type="GO" id="GO:0007165">
    <property type="term" value="P:signal transduction"/>
    <property type="evidence" value="ECO:0007669"/>
    <property type="project" value="InterPro"/>
</dbReference>
<dbReference type="InterPro" id="IPR036936">
    <property type="entry name" value="CRIB_dom_sf"/>
</dbReference>
<comment type="caution">
    <text evidence="5">The sequence shown here is derived from an EMBL/GenBank/DDBJ whole genome shotgun (WGS) entry which is preliminary data.</text>
</comment>
<dbReference type="FunFam" id="1.10.555.10:FF:000046">
    <property type="entry name" value="Rho GTPase-activating protein 5"/>
    <property type="match status" value="1"/>
</dbReference>
<accession>A0A811R0N4</accession>
<organism evidence="5 6">
    <name type="scientific">Miscanthus lutarioriparius</name>
    <dbReference type="NCBI Taxonomy" id="422564"/>
    <lineage>
        <taxon>Eukaryota</taxon>
        <taxon>Viridiplantae</taxon>
        <taxon>Streptophyta</taxon>
        <taxon>Embryophyta</taxon>
        <taxon>Tracheophyta</taxon>
        <taxon>Spermatophyta</taxon>
        <taxon>Magnoliopsida</taxon>
        <taxon>Liliopsida</taxon>
        <taxon>Poales</taxon>
        <taxon>Poaceae</taxon>
        <taxon>PACMAD clade</taxon>
        <taxon>Panicoideae</taxon>
        <taxon>Andropogonodae</taxon>
        <taxon>Andropogoneae</taxon>
        <taxon>Saccharinae</taxon>
        <taxon>Miscanthus</taxon>
    </lineage>
</organism>
<keyword evidence="6" id="KW-1185">Reference proteome</keyword>
<evidence type="ECO:0000259" key="4">
    <source>
        <dbReference type="PROSITE" id="PS50238"/>
    </source>
</evidence>
<dbReference type="PROSITE" id="PS50238">
    <property type="entry name" value="RHOGAP"/>
    <property type="match status" value="1"/>
</dbReference>
<dbReference type="OrthoDB" id="185175at2759"/>
<dbReference type="EMBL" id="CAJGYO010000012">
    <property type="protein sequence ID" value="CAD6262616.1"/>
    <property type="molecule type" value="Genomic_DNA"/>
</dbReference>
<dbReference type="SMART" id="SM00285">
    <property type="entry name" value="PBD"/>
    <property type="match status" value="1"/>
</dbReference>
<feature type="compositionally biased region" description="Acidic residues" evidence="2">
    <location>
        <begin position="19"/>
        <end position="37"/>
    </location>
</feature>
<feature type="region of interest" description="Disordered" evidence="2">
    <location>
        <begin position="1"/>
        <end position="56"/>
    </location>
</feature>
<dbReference type="AlphaFoldDB" id="A0A811R0N4"/>
<dbReference type="SUPFAM" id="SSF48350">
    <property type="entry name" value="GTPase activation domain, GAP"/>
    <property type="match status" value="1"/>
</dbReference>
<dbReference type="Gene3D" id="1.10.555.10">
    <property type="entry name" value="Rho GTPase activation protein"/>
    <property type="match status" value="1"/>
</dbReference>
<reference evidence="5" key="1">
    <citation type="submission" date="2020-10" db="EMBL/GenBank/DDBJ databases">
        <authorList>
            <person name="Han B."/>
            <person name="Lu T."/>
            <person name="Zhao Q."/>
            <person name="Huang X."/>
            <person name="Zhao Y."/>
        </authorList>
    </citation>
    <scope>NUCLEOTIDE SEQUENCE</scope>
</reference>
<feature type="region of interest" description="Disordered" evidence="2">
    <location>
        <begin position="405"/>
        <end position="430"/>
    </location>
</feature>
<keyword evidence="1" id="KW-0343">GTPase activation</keyword>
<dbReference type="SMART" id="SM00324">
    <property type="entry name" value="RhoGAP"/>
    <property type="match status" value="1"/>
</dbReference>
<feature type="domain" description="CRIB" evidence="3">
    <location>
        <begin position="100"/>
        <end position="113"/>
    </location>
</feature>
<dbReference type="Pfam" id="PF00786">
    <property type="entry name" value="PBD"/>
    <property type="match status" value="1"/>
</dbReference>
<dbReference type="Proteomes" id="UP000604825">
    <property type="component" value="Unassembled WGS sequence"/>
</dbReference>